<sequence>MKIAYTINPNSKNVKFIKDDNNVVFAKWNDEIGENSSLGFSKSNVDKILDNPTRLISEGNNIYINLDNNNNLSKPIFKMVETYPTKMGGMEFIKYNIPNLIAQIYIPFKNSSEDEYVIRLNIKEEDVAKLLELVPDAIRVANTEEAFKEFYYANSPRLEVINTSKSGEWTKIKIQLTLGGSDLSKADIRVFAKSASGYIANREVYTDANGTAEFKVIPYGLEQGESMKAEFGFKYVSNVVSADVQA</sequence>
<dbReference type="EMBL" id="LR796381">
    <property type="protein sequence ID" value="CAB4140075.1"/>
    <property type="molecule type" value="Genomic_DNA"/>
</dbReference>
<protein>
    <submittedName>
        <fullName evidence="1">Uncharacterized protein</fullName>
    </submittedName>
</protein>
<organism evidence="1">
    <name type="scientific">uncultured Caudovirales phage</name>
    <dbReference type="NCBI Taxonomy" id="2100421"/>
    <lineage>
        <taxon>Viruses</taxon>
        <taxon>Duplodnaviria</taxon>
        <taxon>Heunggongvirae</taxon>
        <taxon>Uroviricota</taxon>
        <taxon>Caudoviricetes</taxon>
        <taxon>Peduoviridae</taxon>
        <taxon>Maltschvirus</taxon>
        <taxon>Maltschvirus maltsch</taxon>
    </lineage>
</organism>
<reference evidence="1" key="1">
    <citation type="submission" date="2020-04" db="EMBL/GenBank/DDBJ databases">
        <authorList>
            <person name="Chiriac C."/>
            <person name="Salcher M."/>
            <person name="Ghai R."/>
            <person name="Kavagutti S V."/>
        </authorList>
    </citation>
    <scope>NUCLEOTIDE SEQUENCE</scope>
</reference>
<evidence type="ECO:0000313" key="1">
    <source>
        <dbReference type="EMBL" id="CAB4140075.1"/>
    </source>
</evidence>
<accession>A0A6J5LZS0</accession>
<name>A0A6J5LZS0_9CAUD</name>
<proteinExistence type="predicted"/>
<gene>
    <name evidence="1" type="ORF">UFOVP396_3</name>
</gene>